<evidence type="ECO:0000256" key="9">
    <source>
        <dbReference type="ARBA" id="ARBA00023136"/>
    </source>
</evidence>
<evidence type="ECO:0000256" key="1">
    <source>
        <dbReference type="ARBA" id="ARBA00004370"/>
    </source>
</evidence>
<comment type="cofactor">
    <cofactor evidence="11">
        <name>FMN</name>
        <dbReference type="ChEBI" id="CHEBI:58210"/>
    </cofactor>
    <text evidence="11">Binds 1 FMN per subunit.</text>
</comment>
<dbReference type="InterPro" id="IPR050074">
    <property type="entry name" value="DHO_dehydrogenase"/>
</dbReference>
<comment type="pathway">
    <text evidence="2 11">Pyrimidine metabolism; UMP biosynthesis via de novo pathway; orotate from (S)-dihydroorotate (quinone route): step 1/1.</text>
</comment>
<dbReference type="InterPro" id="IPR005720">
    <property type="entry name" value="Dihydroorotate_DH_cat"/>
</dbReference>
<evidence type="ECO:0000256" key="4">
    <source>
        <dbReference type="ARBA" id="ARBA00012791"/>
    </source>
</evidence>
<dbReference type="FunCoup" id="A0A401GVI7">
    <property type="interactions" value="389"/>
</dbReference>
<name>A0A401GVI7_9APHY</name>
<dbReference type="PANTHER" id="PTHR48109:SF4">
    <property type="entry name" value="DIHYDROOROTATE DEHYDROGENASE (QUINONE), MITOCHONDRIAL"/>
    <property type="match status" value="1"/>
</dbReference>
<dbReference type="UniPathway" id="UPA00070">
    <property type="reaction ID" value="UER00946"/>
</dbReference>
<dbReference type="InterPro" id="IPR001295">
    <property type="entry name" value="Dihydroorotate_DH_CS"/>
</dbReference>
<comment type="caution">
    <text evidence="13">The sequence shown here is derived from an EMBL/GenBank/DDBJ whole genome shotgun (WGS) entry which is preliminary data.</text>
</comment>
<dbReference type="InterPro" id="IPR013785">
    <property type="entry name" value="Aldolase_TIM"/>
</dbReference>
<evidence type="ECO:0000259" key="12">
    <source>
        <dbReference type="Pfam" id="PF01180"/>
    </source>
</evidence>
<sequence>MATLRLLSSRSFALQRLSRLEARRYASPSSSVAASAPWRTALYATLFTVSAGLFAVYYFDSRSALHRYLLTPVLRHALDAETAHKLAVQVLRSGLGPRDTQPDDGVLKTELWGLPVSNPVGVAAGFDKNGEAIDGLFDLGFSWVEVGSVTPKPQPGNAKPRVFRLLEDGALINRYGFPSEGHASVLARLRARIPLFRDESDPSPASFRPDALLAVNLGKNKASAPESIEDFVSGVHAFGPYADVLVVNVSSPNTPGLRGLQTRALLEELLAGVSQARDELVASEKVVRKPKLVLKIAPDLDEAEIIDIAAAVSNGDVDGVIVSNTTVQRPASLTDPNRTEAGGLSGPPLKAYTLATLRTLRAHLPAAVPIIGCGGVASGADALEYARAGAAAVQLYTSFGYDGVGACRRIKDELAEALREAGTSWAEVVRAAVDAKSLRERAPPAEEGLAELIAEAEQLKKLLDGLGERVDRGEGATAPASGAAVAAVAV</sequence>
<keyword evidence="7 11" id="KW-0288">FMN</keyword>
<dbReference type="PROSITE" id="PS00912">
    <property type="entry name" value="DHODEHASE_2"/>
    <property type="match status" value="1"/>
</dbReference>
<comment type="similarity">
    <text evidence="3 11">Belongs to the dihydroorotate dehydrogenase family. Type 2 subfamily.</text>
</comment>
<evidence type="ECO:0000256" key="3">
    <source>
        <dbReference type="ARBA" id="ARBA00005359"/>
    </source>
</evidence>
<evidence type="ECO:0000256" key="5">
    <source>
        <dbReference type="ARBA" id="ARBA00017599"/>
    </source>
</evidence>
<dbReference type="RefSeq" id="XP_027617113.1">
    <property type="nucleotide sequence ID" value="XM_027761312.1"/>
</dbReference>
<evidence type="ECO:0000256" key="2">
    <source>
        <dbReference type="ARBA" id="ARBA00005161"/>
    </source>
</evidence>
<dbReference type="InterPro" id="IPR005719">
    <property type="entry name" value="Dihydroorotate_DH_2"/>
</dbReference>
<feature type="domain" description="Dihydroorotate dehydrogenase catalytic" evidence="12">
    <location>
        <begin position="107"/>
        <end position="418"/>
    </location>
</feature>
<keyword evidence="6 11" id="KW-0285">Flavoprotein</keyword>
<dbReference type="GeneID" id="38783117"/>
<organism evidence="13 14">
    <name type="scientific">Sparassis crispa</name>
    <dbReference type="NCBI Taxonomy" id="139825"/>
    <lineage>
        <taxon>Eukaryota</taxon>
        <taxon>Fungi</taxon>
        <taxon>Dikarya</taxon>
        <taxon>Basidiomycota</taxon>
        <taxon>Agaricomycotina</taxon>
        <taxon>Agaricomycetes</taxon>
        <taxon>Polyporales</taxon>
        <taxon>Sparassidaceae</taxon>
        <taxon>Sparassis</taxon>
    </lineage>
</organism>
<comment type="subcellular location">
    <subcellularLocation>
        <location evidence="1">Membrane</location>
    </subcellularLocation>
    <subcellularLocation>
        <location evidence="11">Mitochondrion inner membrane</location>
        <topology evidence="11">Single-pass membrane protein</topology>
    </subcellularLocation>
</comment>
<dbReference type="Pfam" id="PF01180">
    <property type="entry name" value="DHO_dh"/>
    <property type="match status" value="1"/>
</dbReference>
<proteinExistence type="inferred from homology"/>
<dbReference type="EC" id="1.3.5.2" evidence="4 11"/>
<protein>
    <recommendedName>
        <fullName evidence="5 11">Dihydroorotate dehydrogenase (quinone), mitochondrial</fullName>
        <shortName evidence="11">DHOdehase</shortName>
        <ecNumber evidence="4 11">1.3.5.2</ecNumber>
    </recommendedName>
</protein>
<dbReference type="OrthoDB" id="14784at2759"/>
<dbReference type="NCBIfam" id="TIGR01036">
    <property type="entry name" value="pyrD_sub2"/>
    <property type="match status" value="1"/>
</dbReference>
<dbReference type="NCBIfam" id="NF003645">
    <property type="entry name" value="PRK05286.1-2"/>
    <property type="match status" value="1"/>
</dbReference>
<dbReference type="GO" id="GO:0044205">
    <property type="term" value="P:'de novo' UMP biosynthetic process"/>
    <property type="evidence" value="ECO:0007669"/>
    <property type="project" value="UniProtKB-UniPathway"/>
</dbReference>
<keyword evidence="9" id="KW-0472">Membrane</keyword>
<dbReference type="GO" id="GO:0006207">
    <property type="term" value="P:'de novo' pyrimidine nucleobase biosynthetic process"/>
    <property type="evidence" value="ECO:0007669"/>
    <property type="project" value="InterPro"/>
</dbReference>
<dbReference type="AlphaFoldDB" id="A0A401GVI7"/>
<keyword evidence="11" id="KW-0999">Mitochondrion inner membrane</keyword>
<comment type="catalytic activity">
    <reaction evidence="10 11">
        <text>(S)-dihydroorotate + a quinone = orotate + a quinol</text>
        <dbReference type="Rhea" id="RHEA:30187"/>
        <dbReference type="ChEBI" id="CHEBI:24646"/>
        <dbReference type="ChEBI" id="CHEBI:30839"/>
        <dbReference type="ChEBI" id="CHEBI:30864"/>
        <dbReference type="ChEBI" id="CHEBI:132124"/>
        <dbReference type="EC" id="1.3.5.2"/>
    </reaction>
</comment>
<dbReference type="SUPFAM" id="SSF51395">
    <property type="entry name" value="FMN-linked oxidoreductases"/>
    <property type="match status" value="1"/>
</dbReference>
<dbReference type="GO" id="GO:0005743">
    <property type="term" value="C:mitochondrial inner membrane"/>
    <property type="evidence" value="ECO:0007669"/>
    <property type="project" value="UniProtKB-SubCell"/>
</dbReference>
<keyword evidence="11" id="KW-0496">Mitochondrion</keyword>
<reference evidence="13 14" key="1">
    <citation type="journal article" date="2018" name="Sci. Rep.">
        <title>Genome sequence of the cauliflower mushroom Sparassis crispa (Hanabiratake) and its association with beneficial usage.</title>
        <authorList>
            <person name="Kiyama R."/>
            <person name="Furutani Y."/>
            <person name="Kawaguchi K."/>
            <person name="Nakanishi T."/>
        </authorList>
    </citation>
    <scope>NUCLEOTIDE SEQUENCE [LARGE SCALE GENOMIC DNA]</scope>
</reference>
<evidence type="ECO:0000256" key="6">
    <source>
        <dbReference type="ARBA" id="ARBA00022630"/>
    </source>
</evidence>
<evidence type="ECO:0000256" key="10">
    <source>
        <dbReference type="ARBA" id="ARBA00048639"/>
    </source>
</evidence>
<dbReference type="PROSITE" id="PS00911">
    <property type="entry name" value="DHODEHASE_1"/>
    <property type="match status" value="1"/>
</dbReference>
<dbReference type="Gene3D" id="3.20.20.70">
    <property type="entry name" value="Aldolase class I"/>
    <property type="match status" value="1"/>
</dbReference>
<dbReference type="GO" id="GO:0106430">
    <property type="term" value="F:dihydroorotate dehydrogenase (quinone) activity"/>
    <property type="evidence" value="ECO:0007669"/>
    <property type="project" value="UniProtKB-EC"/>
</dbReference>
<dbReference type="InParanoid" id="A0A401GVI7"/>
<keyword evidence="8 11" id="KW-0560">Oxidoreductase</keyword>
<dbReference type="NCBIfam" id="NF003652">
    <property type="entry name" value="PRK05286.2-5"/>
    <property type="match status" value="1"/>
</dbReference>
<dbReference type="PANTHER" id="PTHR48109">
    <property type="entry name" value="DIHYDROOROTATE DEHYDROGENASE (QUINONE), MITOCHONDRIAL-RELATED"/>
    <property type="match status" value="1"/>
</dbReference>
<evidence type="ECO:0000313" key="13">
    <source>
        <dbReference type="EMBL" id="GBE86200.1"/>
    </source>
</evidence>
<evidence type="ECO:0000256" key="8">
    <source>
        <dbReference type="ARBA" id="ARBA00023002"/>
    </source>
</evidence>
<evidence type="ECO:0000313" key="14">
    <source>
        <dbReference type="Proteomes" id="UP000287166"/>
    </source>
</evidence>
<dbReference type="Proteomes" id="UP000287166">
    <property type="component" value="Unassembled WGS sequence"/>
</dbReference>
<keyword evidence="14" id="KW-1185">Reference proteome</keyword>
<gene>
    <name evidence="13" type="ORF">SCP_0900790</name>
</gene>
<dbReference type="EMBL" id="BFAD01000009">
    <property type="protein sequence ID" value="GBE86200.1"/>
    <property type="molecule type" value="Genomic_DNA"/>
</dbReference>
<dbReference type="CDD" id="cd04738">
    <property type="entry name" value="DHOD_2_like"/>
    <property type="match status" value="1"/>
</dbReference>
<evidence type="ECO:0000256" key="7">
    <source>
        <dbReference type="ARBA" id="ARBA00022643"/>
    </source>
</evidence>
<evidence type="ECO:0000256" key="11">
    <source>
        <dbReference type="RuleBase" id="RU361255"/>
    </source>
</evidence>
<accession>A0A401GVI7</accession>
<dbReference type="STRING" id="139825.A0A401GVI7"/>